<dbReference type="Proteomes" id="UP001217776">
    <property type="component" value="Unassembled WGS sequence"/>
</dbReference>
<feature type="transmembrane region" description="Helical" evidence="1">
    <location>
        <begin position="40"/>
        <end position="61"/>
    </location>
</feature>
<dbReference type="RefSeq" id="WP_195601161.1">
    <property type="nucleotide sequence ID" value="NZ_JADNKL010000035.1"/>
</dbReference>
<evidence type="ECO:0000256" key="1">
    <source>
        <dbReference type="SAM" id="Phobius"/>
    </source>
</evidence>
<feature type="transmembrane region" description="Helical" evidence="1">
    <location>
        <begin position="73"/>
        <end position="93"/>
    </location>
</feature>
<name>A0AAP3SDZ2_BACT4</name>
<proteinExistence type="predicted"/>
<dbReference type="AlphaFoldDB" id="A0AAP3SDZ2"/>
<keyword evidence="1" id="KW-0812">Transmembrane</keyword>
<keyword evidence="1" id="KW-0472">Membrane</keyword>
<dbReference type="EMBL" id="JAQNVG010000019">
    <property type="protein sequence ID" value="MDC2236664.1"/>
    <property type="molecule type" value="Genomic_DNA"/>
</dbReference>
<sequence>MKHNTINTLLLALPGLILSTSILSAFSLLAFCMRSIPMALLLVGISAFGWSGILTAITKFYDKLMNIWQTKSYPLFIGSWMLLSFLVSMSFGFEKSSTWNISVFTLSILASISMPCLIFKKIIETRLDSRVSQAKNSDYVVPHKTYE</sequence>
<keyword evidence="1" id="KW-1133">Transmembrane helix</keyword>
<evidence type="ECO:0000313" key="2">
    <source>
        <dbReference type="EMBL" id="MDC2236664.1"/>
    </source>
</evidence>
<gene>
    <name evidence="2" type="ORF">PO127_13020</name>
</gene>
<feature type="transmembrane region" description="Helical" evidence="1">
    <location>
        <begin position="99"/>
        <end position="119"/>
    </location>
</feature>
<accession>A0AAP3SDZ2</accession>
<organism evidence="2 3">
    <name type="scientific">Bacteroides thetaiotaomicron</name>
    <dbReference type="NCBI Taxonomy" id="818"/>
    <lineage>
        <taxon>Bacteria</taxon>
        <taxon>Pseudomonadati</taxon>
        <taxon>Bacteroidota</taxon>
        <taxon>Bacteroidia</taxon>
        <taxon>Bacteroidales</taxon>
        <taxon>Bacteroidaceae</taxon>
        <taxon>Bacteroides</taxon>
    </lineage>
</organism>
<evidence type="ECO:0000313" key="3">
    <source>
        <dbReference type="Proteomes" id="UP001217776"/>
    </source>
</evidence>
<reference evidence="2" key="1">
    <citation type="submission" date="2022-10" db="EMBL/GenBank/DDBJ databases">
        <title>Human gut microbiome strain richness.</title>
        <authorList>
            <person name="Chen-Liaw A."/>
        </authorList>
    </citation>
    <scope>NUCLEOTIDE SEQUENCE</scope>
    <source>
        <strain evidence="2">1001283st1_A3_1001283B150304_161114</strain>
    </source>
</reference>
<comment type="caution">
    <text evidence="2">The sequence shown here is derived from an EMBL/GenBank/DDBJ whole genome shotgun (WGS) entry which is preliminary data.</text>
</comment>
<protein>
    <submittedName>
        <fullName evidence="2">Uncharacterized protein</fullName>
    </submittedName>
</protein>